<dbReference type="Proteomes" id="UP000539957">
    <property type="component" value="Unassembled WGS sequence"/>
</dbReference>
<dbReference type="EMBL" id="JACHKY010000001">
    <property type="protein sequence ID" value="MBB4796407.1"/>
    <property type="molecule type" value="Genomic_DNA"/>
</dbReference>
<dbReference type="InterPro" id="IPR011006">
    <property type="entry name" value="CheY-like_superfamily"/>
</dbReference>
<organism evidence="4 5">
    <name type="scientific">Brevundimonas bullata</name>
    <dbReference type="NCBI Taxonomy" id="13160"/>
    <lineage>
        <taxon>Bacteria</taxon>
        <taxon>Pseudomonadati</taxon>
        <taxon>Pseudomonadota</taxon>
        <taxon>Alphaproteobacteria</taxon>
        <taxon>Caulobacterales</taxon>
        <taxon>Caulobacteraceae</taxon>
        <taxon>Brevundimonas</taxon>
    </lineage>
</organism>
<dbReference type="InterPro" id="IPR001789">
    <property type="entry name" value="Sig_transdc_resp-reg_receiver"/>
</dbReference>
<dbReference type="SUPFAM" id="SSF52172">
    <property type="entry name" value="CheY-like"/>
    <property type="match status" value="1"/>
</dbReference>
<dbReference type="PANTHER" id="PTHR44591:SF3">
    <property type="entry name" value="RESPONSE REGULATORY DOMAIN-CONTAINING PROTEIN"/>
    <property type="match status" value="1"/>
</dbReference>
<comment type="caution">
    <text evidence="4">The sequence shown here is derived from an EMBL/GenBank/DDBJ whole genome shotgun (WGS) entry which is preliminary data.</text>
</comment>
<dbReference type="Gene3D" id="3.40.50.2300">
    <property type="match status" value="1"/>
</dbReference>
<keyword evidence="5" id="KW-1185">Reference proteome</keyword>
<proteinExistence type="predicted"/>
<feature type="modified residue" description="4-aspartylphosphate" evidence="2">
    <location>
        <position position="63"/>
    </location>
</feature>
<evidence type="ECO:0000256" key="1">
    <source>
        <dbReference type="ARBA" id="ARBA00022553"/>
    </source>
</evidence>
<dbReference type="RefSeq" id="WP_184265795.1">
    <property type="nucleotide sequence ID" value="NZ_JACHKY010000001.1"/>
</dbReference>
<name>A0A7W7ILI7_9CAUL</name>
<accession>A0A7W7ILI7</accession>
<feature type="domain" description="Response regulatory" evidence="3">
    <location>
        <begin position="13"/>
        <end position="132"/>
    </location>
</feature>
<dbReference type="CDD" id="cd00156">
    <property type="entry name" value="REC"/>
    <property type="match status" value="1"/>
</dbReference>
<gene>
    <name evidence="4" type="ORF">HNP32_000121</name>
</gene>
<dbReference type="SMART" id="SM00448">
    <property type="entry name" value="REC"/>
    <property type="match status" value="1"/>
</dbReference>
<dbReference type="InterPro" id="IPR050595">
    <property type="entry name" value="Bact_response_regulator"/>
</dbReference>
<evidence type="ECO:0000256" key="2">
    <source>
        <dbReference type="PROSITE-ProRule" id="PRU00169"/>
    </source>
</evidence>
<sequence>MSAADRVNLEQSIVLLIDDNPQALDMLSSVFQGFGVKEQIKCASATAAVRIIQNRAVDLIVIDCSDPEMDSYAFARWLRRETPAPLRFIPIMLLTGHASQAKVQEGRDCGVSFVVTKPLTPAVLLRRILWLAGDEREFVESENYVGPDRRVRNFGPPLNMPGRRQGDLSTHVGAAVEANMDQSDIDMLLKPQRVAL</sequence>
<evidence type="ECO:0000313" key="4">
    <source>
        <dbReference type="EMBL" id="MBB4796407.1"/>
    </source>
</evidence>
<protein>
    <submittedName>
        <fullName evidence="4">CheY-like chemotaxis protein</fullName>
    </submittedName>
</protein>
<reference evidence="4 5" key="1">
    <citation type="submission" date="2020-08" db="EMBL/GenBank/DDBJ databases">
        <title>Functional genomics of gut bacteria from endangered species of beetles.</title>
        <authorList>
            <person name="Carlos-Shanley C."/>
        </authorList>
    </citation>
    <scope>NUCLEOTIDE SEQUENCE [LARGE SCALE GENOMIC DNA]</scope>
    <source>
        <strain evidence="4 5">S00123</strain>
    </source>
</reference>
<dbReference type="PANTHER" id="PTHR44591">
    <property type="entry name" value="STRESS RESPONSE REGULATOR PROTEIN 1"/>
    <property type="match status" value="1"/>
</dbReference>
<evidence type="ECO:0000259" key="3">
    <source>
        <dbReference type="PROSITE" id="PS50110"/>
    </source>
</evidence>
<dbReference type="AlphaFoldDB" id="A0A7W7ILI7"/>
<dbReference type="GO" id="GO:0000160">
    <property type="term" value="P:phosphorelay signal transduction system"/>
    <property type="evidence" value="ECO:0007669"/>
    <property type="project" value="InterPro"/>
</dbReference>
<keyword evidence="1 2" id="KW-0597">Phosphoprotein</keyword>
<dbReference type="Pfam" id="PF00072">
    <property type="entry name" value="Response_reg"/>
    <property type="match status" value="1"/>
</dbReference>
<dbReference type="PROSITE" id="PS50110">
    <property type="entry name" value="RESPONSE_REGULATORY"/>
    <property type="match status" value="1"/>
</dbReference>
<evidence type="ECO:0000313" key="5">
    <source>
        <dbReference type="Proteomes" id="UP000539957"/>
    </source>
</evidence>